<protein>
    <recommendedName>
        <fullName evidence="5">Thioesterase family protein</fullName>
    </recommendedName>
</protein>
<dbReference type="InterPro" id="IPR049450">
    <property type="entry name" value="ACOT8-like_C"/>
</dbReference>
<evidence type="ECO:0000313" key="3">
    <source>
        <dbReference type="EMBL" id="GIH01086.1"/>
    </source>
</evidence>
<reference evidence="3 4" key="1">
    <citation type="submission" date="2021-01" db="EMBL/GenBank/DDBJ databases">
        <title>Whole genome shotgun sequence of Plantactinospora mayteni NBRC 109088.</title>
        <authorList>
            <person name="Komaki H."/>
            <person name="Tamura T."/>
        </authorList>
    </citation>
    <scope>NUCLEOTIDE SEQUENCE [LARGE SCALE GENOMIC DNA]</scope>
    <source>
        <strain evidence="3 4">NBRC 109088</strain>
    </source>
</reference>
<gene>
    <name evidence="3" type="ORF">Pma05_76580</name>
</gene>
<feature type="domain" description="Acyl-CoA thioesterase-like N-terminal HotDog" evidence="1">
    <location>
        <begin position="22"/>
        <end position="106"/>
    </location>
</feature>
<dbReference type="Proteomes" id="UP000621500">
    <property type="component" value="Unassembled WGS sequence"/>
</dbReference>
<evidence type="ECO:0000259" key="1">
    <source>
        <dbReference type="Pfam" id="PF13622"/>
    </source>
</evidence>
<dbReference type="EMBL" id="BONX01000064">
    <property type="protein sequence ID" value="GIH01086.1"/>
    <property type="molecule type" value="Genomic_DNA"/>
</dbReference>
<dbReference type="Pfam" id="PF20789">
    <property type="entry name" value="4HBT_3C"/>
    <property type="match status" value="1"/>
</dbReference>
<name>A0ABQ4F2F4_9ACTN</name>
<accession>A0ABQ4F2F4</accession>
<dbReference type="InterPro" id="IPR049449">
    <property type="entry name" value="TesB_ACOT8-like_N"/>
</dbReference>
<dbReference type="InterPro" id="IPR042171">
    <property type="entry name" value="Acyl-CoA_hotdog"/>
</dbReference>
<dbReference type="InterPro" id="IPR029069">
    <property type="entry name" value="HotDog_dom_sf"/>
</dbReference>
<keyword evidence="4" id="KW-1185">Reference proteome</keyword>
<dbReference type="RefSeq" id="WP_203862378.1">
    <property type="nucleotide sequence ID" value="NZ_BAAAZQ010000018.1"/>
</dbReference>
<dbReference type="Gene3D" id="2.40.160.210">
    <property type="entry name" value="Acyl-CoA thioesterase, double hotdog domain"/>
    <property type="match status" value="1"/>
</dbReference>
<feature type="domain" description="Acyl-CoA thioesterase-like C-terminal" evidence="2">
    <location>
        <begin position="134"/>
        <end position="260"/>
    </location>
</feature>
<dbReference type="Pfam" id="PF13622">
    <property type="entry name" value="4HBT_3"/>
    <property type="match status" value="1"/>
</dbReference>
<organism evidence="3 4">
    <name type="scientific">Plantactinospora mayteni</name>
    <dbReference type="NCBI Taxonomy" id="566021"/>
    <lineage>
        <taxon>Bacteria</taxon>
        <taxon>Bacillati</taxon>
        <taxon>Actinomycetota</taxon>
        <taxon>Actinomycetes</taxon>
        <taxon>Micromonosporales</taxon>
        <taxon>Micromonosporaceae</taxon>
        <taxon>Plantactinospora</taxon>
    </lineage>
</organism>
<proteinExistence type="predicted"/>
<evidence type="ECO:0000259" key="2">
    <source>
        <dbReference type="Pfam" id="PF20789"/>
    </source>
</evidence>
<dbReference type="SUPFAM" id="SSF54637">
    <property type="entry name" value="Thioesterase/thiol ester dehydrase-isomerase"/>
    <property type="match status" value="2"/>
</dbReference>
<evidence type="ECO:0008006" key="5">
    <source>
        <dbReference type="Google" id="ProtNLM"/>
    </source>
</evidence>
<evidence type="ECO:0000313" key="4">
    <source>
        <dbReference type="Proteomes" id="UP000621500"/>
    </source>
</evidence>
<comment type="caution">
    <text evidence="3">The sequence shown here is derived from an EMBL/GenBank/DDBJ whole genome shotgun (WGS) entry which is preliminary data.</text>
</comment>
<sequence>MPDAFYLPTDDPERYVATPATEGPWSSGLQHGGPPSALLTRAVERLPSSLDGPAQVTRLTVEFLGGVPVAEVAVRATVARPGRSVELVEAELHAAGRVVLRARVWRIRRTPVELPAEVVTAPAPPPSRPAEPSRFTEPRWQTGYLRAVDWRFVDGHFERPGPASVWARQRIPLVAGEEPSPLQRVTLLADSGNGLSRLLDIAHWWFINTELTVHLHRQPVDEWLHVRAGTTLDEHGSGLASTVLSDATGPLGRGAQALMVGRRAG</sequence>